<protein>
    <submittedName>
        <fullName evidence="5">Heat-shock protein Hsp20</fullName>
    </submittedName>
</protein>
<evidence type="ECO:0000256" key="3">
    <source>
        <dbReference type="RuleBase" id="RU003616"/>
    </source>
</evidence>
<evidence type="ECO:0000313" key="5">
    <source>
        <dbReference type="EMBL" id="OEJ14932.1"/>
    </source>
</evidence>
<dbReference type="PANTHER" id="PTHR46733">
    <property type="entry name" value="26.5 KDA HEAT SHOCK PROTEIN, MITOCHONDRIAL"/>
    <property type="match status" value="1"/>
</dbReference>
<accession>A0A1E5NFI8</accession>
<feature type="domain" description="SHSP" evidence="4">
    <location>
        <begin position="30"/>
        <end position="142"/>
    </location>
</feature>
<dbReference type="Pfam" id="PF00011">
    <property type="entry name" value="HSP20"/>
    <property type="match status" value="1"/>
</dbReference>
<dbReference type="GO" id="GO:0009408">
    <property type="term" value="P:response to heat"/>
    <property type="evidence" value="ECO:0007669"/>
    <property type="project" value="InterPro"/>
</dbReference>
<dbReference type="InterPro" id="IPR044587">
    <property type="entry name" value="HSP21-like"/>
</dbReference>
<organism evidence="5 6">
    <name type="scientific">Brachyspira hampsonii</name>
    <dbReference type="NCBI Taxonomy" id="1287055"/>
    <lineage>
        <taxon>Bacteria</taxon>
        <taxon>Pseudomonadati</taxon>
        <taxon>Spirochaetota</taxon>
        <taxon>Spirochaetia</taxon>
        <taxon>Brachyspirales</taxon>
        <taxon>Brachyspiraceae</taxon>
        <taxon>Brachyspira</taxon>
    </lineage>
</organism>
<sequence>MSRRIFVPTLHSIFSNANRCNSLGNCSPYSDYHNRVSNYRIEEDDKNYIIEMDMPGVKKEDLEIGIKENILSISAKRKKAVKTENGESKEEVISSYEQSFNISTKGIDVENIAANLNNGVLMVTLPKKEELKYEKKIEIKGE</sequence>
<evidence type="ECO:0000313" key="6">
    <source>
        <dbReference type="Proteomes" id="UP000095247"/>
    </source>
</evidence>
<evidence type="ECO:0000259" key="4">
    <source>
        <dbReference type="PROSITE" id="PS01031"/>
    </source>
</evidence>
<dbReference type="RefSeq" id="WP_069726425.1">
    <property type="nucleotide sequence ID" value="NZ_MDCO01000009.1"/>
</dbReference>
<evidence type="ECO:0000256" key="1">
    <source>
        <dbReference type="ARBA" id="ARBA00023016"/>
    </source>
</evidence>
<dbReference type="CDD" id="cd06464">
    <property type="entry name" value="ACD_sHsps-like"/>
    <property type="match status" value="1"/>
</dbReference>
<evidence type="ECO:0000256" key="2">
    <source>
        <dbReference type="PROSITE-ProRule" id="PRU00285"/>
    </source>
</evidence>
<dbReference type="EMBL" id="MDCO01000009">
    <property type="protein sequence ID" value="OEJ14932.1"/>
    <property type="molecule type" value="Genomic_DNA"/>
</dbReference>
<dbReference type="SUPFAM" id="SSF49764">
    <property type="entry name" value="HSP20-like chaperones"/>
    <property type="match status" value="1"/>
</dbReference>
<dbReference type="InterPro" id="IPR002068">
    <property type="entry name" value="A-crystallin/Hsp20_dom"/>
</dbReference>
<gene>
    <name evidence="5" type="ORF">BFL38_08865</name>
</gene>
<dbReference type="PROSITE" id="PS01031">
    <property type="entry name" value="SHSP"/>
    <property type="match status" value="1"/>
</dbReference>
<comment type="caution">
    <text evidence="5">The sequence shown here is derived from an EMBL/GenBank/DDBJ whole genome shotgun (WGS) entry which is preliminary data.</text>
</comment>
<comment type="similarity">
    <text evidence="2 3">Belongs to the small heat shock protein (HSP20) family.</text>
</comment>
<dbReference type="PANTHER" id="PTHR46733:SF4">
    <property type="entry name" value="HEAT SHOCK PROTEIN 21, CHLOROPLASTIC"/>
    <property type="match status" value="1"/>
</dbReference>
<proteinExistence type="inferred from homology"/>
<name>A0A1E5NFI8_9SPIR</name>
<dbReference type="Proteomes" id="UP000095247">
    <property type="component" value="Unassembled WGS sequence"/>
</dbReference>
<dbReference type="AlphaFoldDB" id="A0A1E5NFI8"/>
<dbReference type="InterPro" id="IPR008978">
    <property type="entry name" value="HSP20-like_chaperone"/>
</dbReference>
<dbReference type="Gene3D" id="2.60.40.790">
    <property type="match status" value="1"/>
</dbReference>
<reference evidence="5 6" key="1">
    <citation type="submission" date="2016-08" db="EMBL/GenBank/DDBJ databases">
        <title>Characterization and recognition of Brachyspira hampsonii sp. nov., a novel intestinal spirochete that is pathogenic to pigs.</title>
        <authorList>
            <person name="Mirajkar N."/>
            <person name="La T."/>
            <person name="Phillips N."/>
            <person name="Hampson D."/>
            <person name="Gebhart C."/>
        </authorList>
    </citation>
    <scope>NUCLEOTIDE SEQUENCE [LARGE SCALE GENOMIC DNA]</scope>
    <source>
        <strain evidence="5 6">P280/1</strain>
    </source>
</reference>
<keyword evidence="1" id="KW-0346">Stress response</keyword>